<dbReference type="GeneID" id="22914240"/>
<accession>A0A023B325</accession>
<dbReference type="InterPro" id="IPR010987">
    <property type="entry name" value="Glutathione-S-Trfase_C-like"/>
</dbReference>
<dbReference type="Gene3D" id="1.20.1050.10">
    <property type="match status" value="1"/>
</dbReference>
<evidence type="ECO:0000259" key="1">
    <source>
        <dbReference type="PROSITE" id="PS50405"/>
    </source>
</evidence>
<comment type="caution">
    <text evidence="2">The sequence shown here is derived from an EMBL/GenBank/DDBJ whole genome shotgun (WGS) entry which is preliminary data.</text>
</comment>
<evidence type="ECO:0000313" key="3">
    <source>
        <dbReference type="Proteomes" id="UP000019763"/>
    </source>
</evidence>
<dbReference type="InterPro" id="IPR036282">
    <property type="entry name" value="Glutathione-S-Trfase_C_sf"/>
</dbReference>
<dbReference type="RefSeq" id="XP_011131819.1">
    <property type="nucleotide sequence ID" value="XM_011133517.1"/>
</dbReference>
<dbReference type="InterPro" id="IPR004046">
    <property type="entry name" value="GST_C"/>
</dbReference>
<dbReference type="PROSITE" id="PS50405">
    <property type="entry name" value="GST_CTER"/>
    <property type="match status" value="1"/>
</dbReference>
<sequence>MYAANMADLIPKDPVEAAVAEQACSIIEACYGPIRNIYTNTEVDKAKIELAEKMSVADKVIATRQSDSTGFISNAGFSYADLFVFTVIEGLITRLPDAMKLDDYPHLKKVHEVVKAYPKVAEYYKSRQ</sequence>
<dbReference type="GO" id="GO:0016740">
    <property type="term" value="F:transferase activity"/>
    <property type="evidence" value="ECO:0007669"/>
    <property type="project" value="UniProtKB-KW"/>
</dbReference>
<dbReference type="EMBL" id="AFNH02000886">
    <property type="protein sequence ID" value="EZG55036.1"/>
    <property type="molecule type" value="Genomic_DNA"/>
</dbReference>
<dbReference type="Proteomes" id="UP000019763">
    <property type="component" value="Unassembled WGS sequence"/>
</dbReference>
<dbReference type="Pfam" id="PF14497">
    <property type="entry name" value="GST_C_3"/>
    <property type="match status" value="1"/>
</dbReference>
<dbReference type="SUPFAM" id="SSF47616">
    <property type="entry name" value="GST C-terminal domain-like"/>
    <property type="match status" value="1"/>
</dbReference>
<evidence type="ECO:0000313" key="2">
    <source>
        <dbReference type="EMBL" id="EZG55036.1"/>
    </source>
</evidence>
<name>A0A023B325_GRENI</name>
<feature type="domain" description="GST C-terminal" evidence="1">
    <location>
        <begin position="13"/>
        <end position="128"/>
    </location>
</feature>
<gene>
    <name evidence="2" type="ORF">GNI_119300</name>
</gene>
<dbReference type="Gene3D" id="3.40.30.10">
    <property type="entry name" value="Glutaredoxin"/>
    <property type="match status" value="1"/>
</dbReference>
<dbReference type="AlphaFoldDB" id="A0A023B325"/>
<protein>
    <submittedName>
        <fullName evidence="2">Glutathione S-transferase, carboxy-terminal domain protein</fullName>
    </submittedName>
</protein>
<proteinExistence type="predicted"/>
<dbReference type="VEuPathDB" id="CryptoDB:GNI_119300"/>
<reference evidence="2" key="1">
    <citation type="submission" date="2013-12" db="EMBL/GenBank/DDBJ databases">
        <authorList>
            <person name="Omoto C.K."/>
            <person name="Sibley D."/>
            <person name="Venepally P."/>
            <person name="Hadjithomas M."/>
            <person name="Karamycheva S."/>
            <person name="Brunk B."/>
            <person name="Roos D."/>
            <person name="Caler E."/>
            <person name="Lorenzi H."/>
        </authorList>
    </citation>
    <scope>NUCLEOTIDE SEQUENCE</scope>
</reference>
<keyword evidence="3" id="KW-1185">Reference proteome</keyword>
<organism evidence="2 3">
    <name type="scientific">Gregarina niphandrodes</name>
    <name type="common">Septate eugregarine</name>
    <dbReference type="NCBI Taxonomy" id="110365"/>
    <lineage>
        <taxon>Eukaryota</taxon>
        <taxon>Sar</taxon>
        <taxon>Alveolata</taxon>
        <taxon>Apicomplexa</taxon>
        <taxon>Conoidasida</taxon>
        <taxon>Gregarinasina</taxon>
        <taxon>Eugregarinorida</taxon>
        <taxon>Gregarinidae</taxon>
        <taxon>Gregarina</taxon>
    </lineage>
</organism>